<organism evidence="1">
    <name type="scientific">Ixodes ricinus</name>
    <name type="common">Common tick</name>
    <name type="synonym">Acarus ricinus</name>
    <dbReference type="NCBI Taxonomy" id="34613"/>
    <lineage>
        <taxon>Eukaryota</taxon>
        <taxon>Metazoa</taxon>
        <taxon>Ecdysozoa</taxon>
        <taxon>Arthropoda</taxon>
        <taxon>Chelicerata</taxon>
        <taxon>Arachnida</taxon>
        <taxon>Acari</taxon>
        <taxon>Parasitiformes</taxon>
        <taxon>Ixodida</taxon>
        <taxon>Ixodoidea</taxon>
        <taxon>Ixodidae</taxon>
        <taxon>Ixodinae</taxon>
        <taxon>Ixodes</taxon>
    </lineage>
</organism>
<name>A0A0K8RKH8_IXORI</name>
<evidence type="ECO:0000313" key="1">
    <source>
        <dbReference type="EMBL" id="JAA71595.1"/>
    </source>
</evidence>
<accession>A0A0K8RKH8</accession>
<proteinExistence type="evidence at transcript level"/>
<reference evidence="1" key="1">
    <citation type="submission" date="2012-12" db="EMBL/GenBank/DDBJ databases">
        <title>Identification and characterization of a phenylalanine ammonia-lyase gene family in Isatis indigotica Fort.</title>
        <authorList>
            <person name="Liu Q."/>
            <person name="Chen J."/>
            <person name="Zhou X."/>
            <person name="Di P."/>
            <person name="Xiao Y."/>
            <person name="Xuan H."/>
            <person name="Zhang L."/>
            <person name="Chen W."/>
        </authorList>
    </citation>
    <scope>NUCLEOTIDE SEQUENCE</scope>
    <source>
        <tissue evidence="1">Salivary gland</tissue>
    </source>
</reference>
<dbReference type="EMBL" id="GADI01002213">
    <property type="protein sequence ID" value="JAA71595.1"/>
    <property type="molecule type" value="mRNA"/>
</dbReference>
<dbReference type="AlphaFoldDB" id="A0A0K8RKH8"/>
<sequence length="68" mass="7955">MKIQDMSCFVDILSKNTLRLLQYFLHTSLIALSRARFFLVSCWTCIGWTLDITIVSKTYPFRSDFDIA</sequence>
<protein>
    <submittedName>
        <fullName evidence="1">Putative salivary kunitz domain protein</fullName>
    </submittedName>
</protein>